<keyword evidence="3 14" id="KW-0964">Secreted</keyword>
<dbReference type="Gene3D" id="1.20.90.10">
    <property type="entry name" value="Phospholipase A2 domain"/>
    <property type="match status" value="1"/>
</dbReference>
<dbReference type="GO" id="GO:0016042">
    <property type="term" value="P:lipid catabolic process"/>
    <property type="evidence" value="ECO:0007669"/>
    <property type="project" value="InterPro"/>
</dbReference>
<feature type="disulfide bond" evidence="12">
    <location>
        <begin position="69"/>
        <end position="115"/>
    </location>
</feature>
<dbReference type="GO" id="GO:0048146">
    <property type="term" value="P:positive regulation of fibroblast proliferation"/>
    <property type="evidence" value="ECO:0007669"/>
    <property type="project" value="TreeGrafter"/>
</dbReference>
<dbReference type="Ensembl" id="ENSEAST00005023617.1">
    <property type="protein sequence ID" value="ENSEASP00005021766.1"/>
    <property type="gene ID" value="ENSEASG00005014866.1"/>
</dbReference>
<feature type="domain" description="Phospholipase A2-like central" evidence="15">
    <location>
        <begin position="31"/>
        <end position="144"/>
    </location>
</feature>
<feature type="disulfide bond" evidence="12">
    <location>
        <begin position="96"/>
        <end position="113"/>
    </location>
</feature>
<comment type="catalytic activity">
    <reaction evidence="9">
        <text>1-hexadecanoyl-2-(9Z,12Z-octadecadienoyl)-sn-glycero-3-phosphoethanolamine + H2O = 1-hexadecanoyl-sn-glycero-3-phosphoethanolamine + (9Z,12Z)-octadecadienoate + H(+)</text>
        <dbReference type="Rhea" id="RHEA:40815"/>
        <dbReference type="ChEBI" id="CHEBI:15377"/>
        <dbReference type="ChEBI" id="CHEBI:15378"/>
        <dbReference type="ChEBI" id="CHEBI:30245"/>
        <dbReference type="ChEBI" id="CHEBI:73004"/>
        <dbReference type="ChEBI" id="CHEBI:73008"/>
    </reaction>
    <physiologicalReaction direction="left-to-right" evidence="9">
        <dbReference type="Rhea" id="RHEA:40816"/>
    </physiologicalReaction>
</comment>
<comment type="similarity">
    <text evidence="2 13">Belongs to the phospholipase A2 family.</text>
</comment>
<proteinExistence type="inferred from homology"/>
<evidence type="ECO:0000256" key="6">
    <source>
        <dbReference type="ARBA" id="ARBA00048221"/>
    </source>
</evidence>
<dbReference type="InterPro" id="IPR036444">
    <property type="entry name" value="PLipase_A2_dom_sf"/>
</dbReference>
<evidence type="ECO:0000256" key="2">
    <source>
        <dbReference type="ARBA" id="ARBA00007056"/>
    </source>
</evidence>
<organism evidence="16">
    <name type="scientific">Equus asinus asinus</name>
    <dbReference type="NCBI Taxonomy" id="83772"/>
    <lineage>
        <taxon>Eukaryota</taxon>
        <taxon>Metazoa</taxon>
        <taxon>Chordata</taxon>
        <taxon>Craniata</taxon>
        <taxon>Vertebrata</taxon>
        <taxon>Euteleostomi</taxon>
        <taxon>Mammalia</taxon>
        <taxon>Eutheria</taxon>
        <taxon>Laurasiatheria</taxon>
        <taxon>Perissodactyla</taxon>
        <taxon>Equidae</taxon>
        <taxon>Equus</taxon>
    </lineage>
</organism>
<dbReference type="SUPFAM" id="SSF48619">
    <property type="entry name" value="Phospholipase A2, PLA2"/>
    <property type="match status" value="1"/>
</dbReference>
<feature type="disulfide bond" evidence="12">
    <location>
        <begin position="78"/>
        <end position="108"/>
    </location>
</feature>
<evidence type="ECO:0000256" key="12">
    <source>
        <dbReference type="PIRSR" id="PIRSR601211-3"/>
    </source>
</evidence>
<evidence type="ECO:0000256" key="13">
    <source>
        <dbReference type="RuleBase" id="RU003654"/>
    </source>
</evidence>
<evidence type="ECO:0000256" key="1">
    <source>
        <dbReference type="ARBA" id="ARBA00004613"/>
    </source>
</evidence>
<dbReference type="PANTHER" id="PTHR11716">
    <property type="entry name" value="PHOSPHOLIPASE A2 FAMILY MEMBER"/>
    <property type="match status" value="1"/>
</dbReference>
<dbReference type="GO" id="GO:0005102">
    <property type="term" value="F:signaling receptor binding"/>
    <property type="evidence" value="ECO:0007669"/>
    <property type="project" value="TreeGrafter"/>
</dbReference>
<accession>A0A8C4M7S1</accession>
<comment type="subcellular location">
    <subcellularLocation>
        <location evidence="1 14">Secreted</location>
    </subcellularLocation>
</comment>
<comment type="catalytic activity">
    <reaction evidence="8">
        <text>1-hexadecanoyl-2-(9Z-octadecenoyl)-sn-glycero-3-phosphocholine + H2O = 1-hexadecanoyl-sn-glycero-3-phosphocholine + (9Z)-octadecenoate + H(+)</text>
        <dbReference type="Rhea" id="RHEA:38779"/>
        <dbReference type="ChEBI" id="CHEBI:15377"/>
        <dbReference type="ChEBI" id="CHEBI:15378"/>
        <dbReference type="ChEBI" id="CHEBI:30823"/>
        <dbReference type="ChEBI" id="CHEBI:72998"/>
        <dbReference type="ChEBI" id="CHEBI:73001"/>
    </reaction>
    <physiologicalReaction direction="left-to-right" evidence="8">
        <dbReference type="Rhea" id="RHEA:38780"/>
    </physiologicalReaction>
</comment>
<evidence type="ECO:0000256" key="10">
    <source>
        <dbReference type="PIRSR" id="PIRSR601211-1"/>
    </source>
</evidence>
<dbReference type="PANTHER" id="PTHR11716:SF5">
    <property type="entry name" value="INACTIVE GROUP IIC SECRETORY PHOSPHOLIPASE A2-RELATED"/>
    <property type="match status" value="1"/>
</dbReference>
<feature type="active site" evidence="10">
    <location>
        <position position="116"/>
    </location>
</feature>
<keyword evidence="14" id="KW-0443">Lipid metabolism</keyword>
<dbReference type="AlphaFoldDB" id="A0A8C4M7S1"/>
<sequence length="150" mass="16782">MLVVVFAIFNMIRNLPPYLQCLLAQGRRQVSPFWFSPVVLQLIPQGPAPRCAPSPSALAVRCCLAHDCCYEKLKQLGCQPVLNTYQFHLVNGTVACECTLGPGVGCLCGLRACECDKRSAYCFKESLPTYEKNFKQFSSRPRCGRRKLQC</sequence>
<evidence type="ECO:0000256" key="3">
    <source>
        <dbReference type="ARBA" id="ARBA00022525"/>
    </source>
</evidence>
<keyword evidence="14" id="KW-0378">Hydrolase</keyword>
<comment type="catalytic activity">
    <reaction evidence="6">
        <text>N-hexadecanoyl-1,2-di-(9Z-octadecenoyl)-sn-glycero-3-phosphoethanolamine + H2O = N-hexadecanoyl-1-(9Z-octadecenoyl)-sn-glycero-3-phosphoethanolamine + (9Z)-octadecenoate + H(+)</text>
        <dbReference type="Rhea" id="RHEA:45424"/>
        <dbReference type="ChEBI" id="CHEBI:15377"/>
        <dbReference type="ChEBI" id="CHEBI:15378"/>
        <dbReference type="ChEBI" id="CHEBI:30823"/>
        <dbReference type="ChEBI" id="CHEBI:78097"/>
        <dbReference type="ChEBI" id="CHEBI:85217"/>
    </reaction>
    <physiologicalReaction direction="left-to-right" evidence="6">
        <dbReference type="Rhea" id="RHEA:45425"/>
    </physiologicalReaction>
</comment>
<keyword evidence="4 12" id="KW-1015">Disulfide bond</keyword>
<dbReference type="GO" id="GO:0047498">
    <property type="term" value="F:calcium-dependent phospholipase A2 activity"/>
    <property type="evidence" value="ECO:0007669"/>
    <property type="project" value="TreeGrafter"/>
</dbReference>
<feature type="disulfide bond" evidence="12">
    <location>
        <begin position="62"/>
        <end position="122"/>
    </location>
</feature>
<evidence type="ECO:0000256" key="4">
    <source>
        <dbReference type="ARBA" id="ARBA00023157"/>
    </source>
</evidence>
<evidence type="ECO:0000256" key="5">
    <source>
        <dbReference type="ARBA" id="ARBA00048015"/>
    </source>
</evidence>
<comment type="catalytic activity">
    <reaction evidence="5">
        <text>1-hexadecanoyl-2-(9Z-octadecenoyl)-sn-glycero-3-phospho-(1'-sn-glycerol) + H2O = 1-hexadecanoyl-sn-glycero-3-phospho-(1'-sn-glycerol) + (9Z)-octadecenoate + H(+)</text>
        <dbReference type="Rhea" id="RHEA:40919"/>
        <dbReference type="ChEBI" id="CHEBI:15377"/>
        <dbReference type="ChEBI" id="CHEBI:15378"/>
        <dbReference type="ChEBI" id="CHEBI:30823"/>
        <dbReference type="ChEBI" id="CHEBI:72841"/>
        <dbReference type="ChEBI" id="CHEBI:75158"/>
    </reaction>
    <physiologicalReaction direction="left-to-right" evidence="5">
        <dbReference type="Rhea" id="RHEA:40920"/>
    </physiologicalReaction>
</comment>
<keyword evidence="11" id="KW-0479">Metal-binding</keyword>
<dbReference type="GO" id="GO:0005543">
    <property type="term" value="F:phospholipid binding"/>
    <property type="evidence" value="ECO:0007669"/>
    <property type="project" value="TreeGrafter"/>
</dbReference>
<evidence type="ECO:0000313" key="16">
    <source>
        <dbReference type="Ensembl" id="ENSEASP00005021766.1"/>
    </source>
</evidence>
<comment type="cofactor">
    <cofactor evidence="11">
        <name>Ca(2+)</name>
        <dbReference type="ChEBI" id="CHEBI:29108"/>
    </cofactor>
    <text evidence="11">Binds 1 Ca(2+) ion per subunit.</text>
</comment>
<dbReference type="Pfam" id="PF00068">
    <property type="entry name" value="Phospholip_A2_1"/>
    <property type="match status" value="1"/>
</dbReference>
<dbReference type="PROSITE" id="PS00119">
    <property type="entry name" value="PA2_ASP"/>
    <property type="match status" value="1"/>
</dbReference>
<dbReference type="GO" id="GO:0005576">
    <property type="term" value="C:extracellular region"/>
    <property type="evidence" value="ECO:0007669"/>
    <property type="project" value="UniProtKB-SubCell"/>
</dbReference>
<evidence type="ECO:0000256" key="14">
    <source>
        <dbReference type="RuleBase" id="RU361236"/>
    </source>
</evidence>
<keyword evidence="11 14" id="KW-0106">Calcium</keyword>
<comment type="catalytic activity">
    <reaction evidence="7">
        <text>1,2-dihexadecanoyl-sn-glycero-3-phosphocholine + H2O = 1-hexadecanoyl-sn-glycero-3-phosphocholine + hexadecanoate + H(+)</text>
        <dbReference type="Rhea" id="RHEA:41223"/>
        <dbReference type="ChEBI" id="CHEBI:7896"/>
        <dbReference type="ChEBI" id="CHEBI:15377"/>
        <dbReference type="ChEBI" id="CHEBI:15378"/>
        <dbReference type="ChEBI" id="CHEBI:72998"/>
        <dbReference type="ChEBI" id="CHEBI:72999"/>
    </reaction>
    <physiologicalReaction direction="left-to-right" evidence="7">
        <dbReference type="Rhea" id="RHEA:41224"/>
    </physiologicalReaction>
</comment>
<name>A0A8C4M7S1_EQUAS</name>
<evidence type="ECO:0000259" key="15">
    <source>
        <dbReference type="SMART" id="SM00085"/>
    </source>
</evidence>
<dbReference type="InterPro" id="IPR001211">
    <property type="entry name" value="PLA2"/>
</dbReference>
<dbReference type="EC" id="3.1.1.4" evidence="14"/>
<comment type="catalytic activity">
    <reaction evidence="14">
        <text>a 1,2-diacyl-sn-glycero-3-phosphocholine + H2O = a 1-acyl-sn-glycero-3-phosphocholine + a fatty acid + H(+)</text>
        <dbReference type="Rhea" id="RHEA:15801"/>
        <dbReference type="ChEBI" id="CHEBI:15377"/>
        <dbReference type="ChEBI" id="CHEBI:15378"/>
        <dbReference type="ChEBI" id="CHEBI:28868"/>
        <dbReference type="ChEBI" id="CHEBI:57643"/>
        <dbReference type="ChEBI" id="CHEBI:58168"/>
        <dbReference type="EC" id="3.1.1.4"/>
    </reaction>
</comment>
<dbReference type="GO" id="GO:0050482">
    <property type="term" value="P:arachidonate secretion"/>
    <property type="evidence" value="ECO:0007669"/>
    <property type="project" value="InterPro"/>
</dbReference>
<dbReference type="SMART" id="SM00085">
    <property type="entry name" value="PA2c"/>
    <property type="match status" value="1"/>
</dbReference>
<evidence type="ECO:0000256" key="8">
    <source>
        <dbReference type="ARBA" id="ARBA00048699"/>
    </source>
</evidence>
<dbReference type="PROSITE" id="PS00118">
    <property type="entry name" value="PA2_HIS"/>
    <property type="match status" value="1"/>
</dbReference>
<protein>
    <recommendedName>
        <fullName evidence="14">Phospholipase A2</fullName>
        <ecNumber evidence="14">3.1.1.4</ecNumber>
    </recommendedName>
</protein>
<reference evidence="16" key="1">
    <citation type="submission" date="2023-03" db="UniProtKB">
        <authorList>
            <consortium name="Ensembl"/>
        </authorList>
    </citation>
    <scope>IDENTIFICATION</scope>
</reference>
<evidence type="ECO:0000256" key="7">
    <source>
        <dbReference type="ARBA" id="ARBA00048227"/>
    </source>
</evidence>
<feature type="active site" evidence="10">
    <location>
        <position position="66"/>
    </location>
</feature>
<dbReference type="GO" id="GO:0005509">
    <property type="term" value="F:calcium ion binding"/>
    <property type="evidence" value="ECO:0007669"/>
    <property type="project" value="InterPro"/>
</dbReference>
<evidence type="ECO:0000256" key="11">
    <source>
        <dbReference type="PIRSR" id="PIRSR601211-2"/>
    </source>
</evidence>
<dbReference type="PRINTS" id="PR00389">
    <property type="entry name" value="PHPHLIPASEA2"/>
</dbReference>
<evidence type="ECO:0000256" key="9">
    <source>
        <dbReference type="ARBA" id="ARBA00049039"/>
    </source>
</evidence>
<feature type="binding site" evidence="11">
    <location>
        <position position="67"/>
    </location>
    <ligand>
        <name>Ca(2+)</name>
        <dbReference type="ChEBI" id="CHEBI:29108"/>
    </ligand>
</feature>
<dbReference type="GO" id="GO:0006633">
    <property type="term" value="P:fatty acid biosynthetic process"/>
    <property type="evidence" value="ECO:0007669"/>
    <property type="project" value="TreeGrafter"/>
</dbReference>
<dbReference type="GO" id="GO:0006644">
    <property type="term" value="P:phospholipid metabolic process"/>
    <property type="evidence" value="ECO:0007669"/>
    <property type="project" value="InterPro"/>
</dbReference>
<dbReference type="InterPro" id="IPR033113">
    <property type="entry name" value="PLA2_histidine"/>
</dbReference>
<dbReference type="InterPro" id="IPR033112">
    <property type="entry name" value="PLA2_Asp_AS"/>
</dbReference>
<feature type="disulfide bond" evidence="12">
    <location>
        <begin position="68"/>
        <end position="150"/>
    </location>
</feature>
<dbReference type="InterPro" id="IPR016090">
    <property type="entry name" value="PLA2-like_dom"/>
</dbReference>